<evidence type="ECO:0000313" key="10">
    <source>
        <dbReference type="EMBL" id="TKI06992.1"/>
    </source>
</evidence>
<evidence type="ECO:0000313" key="11">
    <source>
        <dbReference type="Proteomes" id="UP000305202"/>
    </source>
</evidence>
<evidence type="ECO:0000256" key="4">
    <source>
        <dbReference type="ARBA" id="ARBA00022475"/>
    </source>
</evidence>
<dbReference type="GO" id="GO:0005524">
    <property type="term" value="F:ATP binding"/>
    <property type="evidence" value="ECO:0007669"/>
    <property type="project" value="UniProtKB-KW"/>
</dbReference>
<evidence type="ECO:0000256" key="7">
    <source>
        <dbReference type="ARBA" id="ARBA00022970"/>
    </source>
</evidence>
<comment type="subcellular location">
    <subcellularLocation>
        <location evidence="1">Cell membrane</location>
        <topology evidence="1">Peripheral membrane protein</topology>
    </subcellularLocation>
</comment>
<reference evidence="10 11" key="1">
    <citation type="submission" date="2019-04" db="EMBL/GenBank/DDBJ databases">
        <authorList>
            <person name="Li M."/>
            <person name="Gao C."/>
        </authorList>
    </citation>
    <scope>NUCLEOTIDE SEQUENCE [LARGE SCALE GENOMIC DNA]</scope>
    <source>
        <strain evidence="10 11">BGMRC 2031</strain>
    </source>
</reference>
<protein>
    <submittedName>
        <fullName evidence="10">Amino acid ABC transporter ATP-binding protein</fullName>
    </submittedName>
</protein>
<evidence type="ECO:0000256" key="1">
    <source>
        <dbReference type="ARBA" id="ARBA00004202"/>
    </source>
</evidence>
<dbReference type="InterPro" id="IPR003593">
    <property type="entry name" value="AAA+_ATPase"/>
</dbReference>
<dbReference type="PANTHER" id="PTHR43166:SF9">
    <property type="entry name" value="GLUTAMATE_ASPARTATE IMPORT ATP-BINDING PROTEIN GLTL"/>
    <property type="match status" value="1"/>
</dbReference>
<gene>
    <name evidence="10" type="ORF">FCN80_08590</name>
</gene>
<dbReference type="PIRSF" id="PIRSF039085">
    <property type="entry name" value="ABC_ATPase_HisP"/>
    <property type="match status" value="1"/>
</dbReference>
<dbReference type="PANTHER" id="PTHR43166">
    <property type="entry name" value="AMINO ACID IMPORT ATP-BINDING PROTEIN"/>
    <property type="match status" value="1"/>
</dbReference>
<proteinExistence type="inferred from homology"/>
<dbReference type="InterPro" id="IPR050086">
    <property type="entry name" value="MetN_ABC_transporter-like"/>
</dbReference>
<dbReference type="InterPro" id="IPR017871">
    <property type="entry name" value="ABC_transporter-like_CS"/>
</dbReference>
<evidence type="ECO:0000256" key="8">
    <source>
        <dbReference type="ARBA" id="ARBA00023136"/>
    </source>
</evidence>
<dbReference type="EMBL" id="SZPQ01000009">
    <property type="protein sequence ID" value="TKI06992.1"/>
    <property type="molecule type" value="Genomic_DNA"/>
</dbReference>
<keyword evidence="11" id="KW-1185">Reference proteome</keyword>
<dbReference type="PROSITE" id="PS50893">
    <property type="entry name" value="ABC_TRANSPORTER_2"/>
    <property type="match status" value="1"/>
</dbReference>
<keyword evidence="3" id="KW-0813">Transport</keyword>
<sequence length="259" mass="28485">MTSSFLSVRNLVKSFGSGIPPVLNGMNFRMSPGERIVVIGPSGSGKSTLLRCIMGLEKIDSGNIKFAGKDYITADVNLRMPNTINREIQARIGMVFQHYTLFPHLTVLGNLILTPVKARGEKKARATERAMQFLTRLGLQNRADAYPGMLSGGQKQRVAIARALMLDPEIMLFDEVTSALDPELVAEVEGVMMELADQNMSMMIVTHDMWFAKRIATRVVFCADGQVVEDAAPSALFNSPVQTRTANFLKNVLHVEPVS</sequence>
<dbReference type="Pfam" id="PF00005">
    <property type="entry name" value="ABC_tran"/>
    <property type="match status" value="1"/>
</dbReference>
<comment type="caution">
    <text evidence="10">The sequence shown here is derived from an EMBL/GenBank/DDBJ whole genome shotgun (WGS) entry which is preliminary data.</text>
</comment>
<dbReference type="Proteomes" id="UP000305202">
    <property type="component" value="Unassembled WGS sequence"/>
</dbReference>
<dbReference type="SMART" id="SM00382">
    <property type="entry name" value="AAA"/>
    <property type="match status" value="1"/>
</dbReference>
<evidence type="ECO:0000256" key="5">
    <source>
        <dbReference type="ARBA" id="ARBA00022741"/>
    </source>
</evidence>
<feature type="domain" description="ABC transporter" evidence="9">
    <location>
        <begin position="6"/>
        <end position="249"/>
    </location>
</feature>
<evidence type="ECO:0000259" key="9">
    <source>
        <dbReference type="PROSITE" id="PS50893"/>
    </source>
</evidence>
<dbReference type="PROSITE" id="PS00211">
    <property type="entry name" value="ABC_TRANSPORTER_1"/>
    <property type="match status" value="1"/>
</dbReference>
<evidence type="ECO:0000256" key="3">
    <source>
        <dbReference type="ARBA" id="ARBA00022448"/>
    </source>
</evidence>
<dbReference type="InterPro" id="IPR003439">
    <property type="entry name" value="ABC_transporter-like_ATP-bd"/>
</dbReference>
<organism evidence="10 11">
    <name type="scientific">Martelella alba</name>
    <dbReference type="NCBI Taxonomy" id="2590451"/>
    <lineage>
        <taxon>Bacteria</taxon>
        <taxon>Pseudomonadati</taxon>
        <taxon>Pseudomonadota</taxon>
        <taxon>Alphaproteobacteria</taxon>
        <taxon>Hyphomicrobiales</taxon>
        <taxon>Aurantimonadaceae</taxon>
        <taxon>Martelella</taxon>
    </lineage>
</organism>
<evidence type="ECO:0000256" key="6">
    <source>
        <dbReference type="ARBA" id="ARBA00022840"/>
    </source>
</evidence>
<dbReference type="Gene3D" id="3.40.50.300">
    <property type="entry name" value="P-loop containing nucleotide triphosphate hydrolases"/>
    <property type="match status" value="1"/>
</dbReference>
<dbReference type="InterPro" id="IPR030679">
    <property type="entry name" value="ABC_ATPase_HisP-typ"/>
</dbReference>
<evidence type="ECO:0000256" key="2">
    <source>
        <dbReference type="ARBA" id="ARBA00005417"/>
    </source>
</evidence>
<keyword evidence="4" id="KW-1003">Cell membrane</keyword>
<comment type="similarity">
    <text evidence="2">Belongs to the ABC transporter superfamily.</text>
</comment>
<keyword evidence="8" id="KW-0472">Membrane</keyword>
<keyword evidence="6 10" id="KW-0067">ATP-binding</keyword>
<keyword evidence="7" id="KW-0029">Amino-acid transport</keyword>
<name>A0ABY2SMG4_9HYPH</name>
<accession>A0ABY2SMG4</accession>
<dbReference type="RefSeq" id="WP_136989741.1">
    <property type="nucleotide sequence ID" value="NZ_SZPQ01000009.1"/>
</dbReference>
<dbReference type="SUPFAM" id="SSF52540">
    <property type="entry name" value="P-loop containing nucleoside triphosphate hydrolases"/>
    <property type="match status" value="1"/>
</dbReference>
<dbReference type="InterPro" id="IPR027417">
    <property type="entry name" value="P-loop_NTPase"/>
</dbReference>
<keyword evidence="5" id="KW-0547">Nucleotide-binding</keyword>